<gene>
    <name evidence="1" type="ORF">GAK33_01087</name>
</gene>
<evidence type="ECO:0000313" key="1">
    <source>
        <dbReference type="EMBL" id="KAF1040087.1"/>
    </source>
</evidence>
<dbReference type="Proteomes" id="UP000467522">
    <property type="component" value="Unassembled WGS sequence"/>
</dbReference>
<name>A0A833PYU6_BURL3</name>
<comment type="caution">
    <text evidence="1">The sequence shown here is derived from an EMBL/GenBank/DDBJ whole genome shotgun (WGS) entry which is preliminary data.</text>
</comment>
<sequence>MGCTWEGMGERFYTFNVPGDVDFDDVLVLLDRYVQANWLDYEYGMIRQ</sequence>
<accession>A0A833PYU6</accession>
<dbReference type="EMBL" id="WNDV01000002">
    <property type="protein sequence ID" value="KAF1040087.1"/>
    <property type="molecule type" value="Genomic_DNA"/>
</dbReference>
<dbReference type="AlphaFoldDB" id="A0A833PYU6"/>
<proteinExistence type="predicted"/>
<organism evidence="1 2">
    <name type="scientific">Burkholderia lata (strain ATCC 17760 / DSM 23089 / LMG 22485 / NCIMB 9086 / R18194 / 383)</name>
    <dbReference type="NCBI Taxonomy" id="482957"/>
    <lineage>
        <taxon>Bacteria</taxon>
        <taxon>Pseudomonadati</taxon>
        <taxon>Pseudomonadota</taxon>
        <taxon>Betaproteobacteria</taxon>
        <taxon>Burkholderiales</taxon>
        <taxon>Burkholderiaceae</taxon>
        <taxon>Burkholderia</taxon>
        <taxon>Burkholderia cepacia complex</taxon>
    </lineage>
</organism>
<reference evidence="2" key="1">
    <citation type="journal article" date="2020" name="MBio">
        <title>Horizontal gene transfer to a defensive symbiont with a reduced genome amongst a multipartite beetle microbiome.</title>
        <authorList>
            <person name="Waterworth S.C."/>
            <person name="Florez L.V."/>
            <person name="Rees E.R."/>
            <person name="Hertweck C."/>
            <person name="Kaltenpoth M."/>
            <person name="Kwan J.C."/>
        </authorList>
    </citation>
    <scope>NUCLEOTIDE SEQUENCE [LARGE SCALE GENOMIC DNA]</scope>
</reference>
<evidence type="ECO:0000313" key="2">
    <source>
        <dbReference type="Proteomes" id="UP000467522"/>
    </source>
</evidence>
<protein>
    <submittedName>
        <fullName evidence="1">Uncharacterized protein</fullName>
    </submittedName>
</protein>